<evidence type="ECO:0000313" key="2">
    <source>
        <dbReference type="EMBL" id="GAA1751605.1"/>
    </source>
</evidence>
<keyword evidence="3" id="KW-1185">Reference proteome</keyword>
<comment type="caution">
    <text evidence="2">The sequence shown here is derived from an EMBL/GenBank/DDBJ whole genome shotgun (WGS) entry which is preliminary data.</text>
</comment>
<proteinExistence type="predicted"/>
<feature type="region of interest" description="Disordered" evidence="1">
    <location>
        <begin position="72"/>
        <end position="95"/>
    </location>
</feature>
<dbReference type="RefSeq" id="WP_344203831.1">
    <property type="nucleotide sequence ID" value="NZ_BAAAME010000010.1"/>
</dbReference>
<dbReference type="Proteomes" id="UP001501057">
    <property type="component" value="Unassembled WGS sequence"/>
</dbReference>
<protein>
    <submittedName>
        <fullName evidence="2">Uncharacterized protein</fullName>
    </submittedName>
</protein>
<sequence>MPDRSPEIYFDEADDASELVKALTAEGYAADLRREPFAGEDDAEDHAWALTVSPFDARVVEMVDVYGGWMPGDERLPADGAAPELPDGPKRLKRE</sequence>
<gene>
    <name evidence="2" type="ORF">GCM10009710_34120</name>
</gene>
<accession>A0ABN2KAJ8</accession>
<evidence type="ECO:0000256" key="1">
    <source>
        <dbReference type="SAM" id="MobiDB-lite"/>
    </source>
</evidence>
<dbReference type="EMBL" id="BAAAME010000010">
    <property type="protein sequence ID" value="GAA1751605.1"/>
    <property type="molecule type" value="Genomic_DNA"/>
</dbReference>
<name>A0ABN2KAJ8_9ACTN</name>
<reference evidence="2 3" key="1">
    <citation type="journal article" date="2019" name="Int. J. Syst. Evol. Microbiol.">
        <title>The Global Catalogue of Microorganisms (GCM) 10K type strain sequencing project: providing services to taxonomists for standard genome sequencing and annotation.</title>
        <authorList>
            <consortium name="The Broad Institute Genomics Platform"/>
            <consortium name="The Broad Institute Genome Sequencing Center for Infectious Disease"/>
            <person name="Wu L."/>
            <person name="Ma J."/>
        </authorList>
    </citation>
    <scope>NUCLEOTIDE SEQUENCE [LARGE SCALE GENOMIC DNA]</scope>
    <source>
        <strain evidence="2 3">JCM 13518</strain>
    </source>
</reference>
<organism evidence="2 3">
    <name type="scientific">Aeromicrobium alkaliterrae</name>
    <dbReference type="NCBI Taxonomy" id="302168"/>
    <lineage>
        <taxon>Bacteria</taxon>
        <taxon>Bacillati</taxon>
        <taxon>Actinomycetota</taxon>
        <taxon>Actinomycetes</taxon>
        <taxon>Propionibacteriales</taxon>
        <taxon>Nocardioidaceae</taxon>
        <taxon>Aeromicrobium</taxon>
    </lineage>
</organism>
<evidence type="ECO:0000313" key="3">
    <source>
        <dbReference type="Proteomes" id="UP001501057"/>
    </source>
</evidence>